<dbReference type="Gene3D" id="2.80.10.50">
    <property type="match status" value="1"/>
</dbReference>
<evidence type="ECO:0000313" key="3">
    <source>
        <dbReference type="Proteomes" id="UP001642260"/>
    </source>
</evidence>
<dbReference type="Pfam" id="PF00197">
    <property type="entry name" value="Kunitz_legume"/>
    <property type="match status" value="1"/>
</dbReference>
<feature type="chain" id="PRO_5044864549" evidence="1">
    <location>
        <begin position="22"/>
        <end position="198"/>
    </location>
</feature>
<dbReference type="SMART" id="SM00452">
    <property type="entry name" value="STI"/>
    <property type="match status" value="1"/>
</dbReference>
<dbReference type="PANTHER" id="PTHR33107">
    <property type="entry name" value="KUNITZ TRYPSIN INHIBITOR 2"/>
    <property type="match status" value="1"/>
</dbReference>
<sequence>MNPMFYFLLALAAVLAATANAGKPILDSNGYRVVANASYYARPLVSYFELDGGGLTLNTFGVNICPFYVGKEKGVFEDGIPVKFSDWKSGDGFVPESENLNIEMDVKDTLCFEPTYWRISTAPVVPVRLLIKTGPKPSSGLFQIRKSEYIPARYQFFFCPDGYDCTKVGLFVDNQGLWRLALNATTIFEVGFKRVRKT</sequence>
<accession>A0ABC8L7H8</accession>
<dbReference type="AlphaFoldDB" id="A0ABC8L7H8"/>
<reference evidence="2 3" key="1">
    <citation type="submission" date="2022-03" db="EMBL/GenBank/DDBJ databases">
        <authorList>
            <person name="Macdonald S."/>
            <person name="Ahmed S."/>
            <person name="Newling K."/>
        </authorList>
    </citation>
    <scope>NUCLEOTIDE SEQUENCE [LARGE SCALE GENOMIC DNA]</scope>
</reference>
<feature type="signal peptide" evidence="1">
    <location>
        <begin position="1"/>
        <end position="21"/>
    </location>
</feature>
<dbReference type="SUPFAM" id="SSF50386">
    <property type="entry name" value="STI-like"/>
    <property type="match status" value="1"/>
</dbReference>
<dbReference type="InterPro" id="IPR011065">
    <property type="entry name" value="Kunitz_inhibitor_STI-like_sf"/>
</dbReference>
<gene>
    <name evidence="2" type="ORF">ERUC_LOCUS30079</name>
</gene>
<comment type="caution">
    <text evidence="2">The sequence shown here is derived from an EMBL/GenBank/DDBJ whole genome shotgun (WGS) entry which is preliminary data.</text>
</comment>
<dbReference type="InterPro" id="IPR002160">
    <property type="entry name" value="Prot_inh_Kunz-lg"/>
</dbReference>
<dbReference type="Proteomes" id="UP001642260">
    <property type="component" value="Unassembled WGS sequence"/>
</dbReference>
<keyword evidence="1" id="KW-0732">Signal</keyword>
<proteinExistence type="predicted"/>
<name>A0ABC8L7H8_ERUVS</name>
<keyword evidence="3" id="KW-1185">Reference proteome</keyword>
<protein>
    <submittedName>
        <fullName evidence="2">Uncharacterized protein</fullName>
    </submittedName>
</protein>
<dbReference type="EMBL" id="CAKOAT010386265">
    <property type="protein sequence ID" value="CAH8364323.1"/>
    <property type="molecule type" value="Genomic_DNA"/>
</dbReference>
<organism evidence="2 3">
    <name type="scientific">Eruca vesicaria subsp. sativa</name>
    <name type="common">Garden rocket</name>
    <name type="synonym">Eruca sativa</name>
    <dbReference type="NCBI Taxonomy" id="29727"/>
    <lineage>
        <taxon>Eukaryota</taxon>
        <taxon>Viridiplantae</taxon>
        <taxon>Streptophyta</taxon>
        <taxon>Embryophyta</taxon>
        <taxon>Tracheophyta</taxon>
        <taxon>Spermatophyta</taxon>
        <taxon>Magnoliopsida</taxon>
        <taxon>eudicotyledons</taxon>
        <taxon>Gunneridae</taxon>
        <taxon>Pentapetalae</taxon>
        <taxon>rosids</taxon>
        <taxon>malvids</taxon>
        <taxon>Brassicales</taxon>
        <taxon>Brassicaceae</taxon>
        <taxon>Brassiceae</taxon>
        <taxon>Eruca</taxon>
    </lineage>
</organism>
<evidence type="ECO:0000313" key="2">
    <source>
        <dbReference type="EMBL" id="CAH8364323.1"/>
    </source>
</evidence>
<evidence type="ECO:0000256" key="1">
    <source>
        <dbReference type="SAM" id="SignalP"/>
    </source>
</evidence>
<dbReference type="PANTHER" id="PTHR33107:SF68">
    <property type="entry name" value="TRYPSIN INHIBITOR"/>
    <property type="match status" value="1"/>
</dbReference>